<dbReference type="AlphaFoldDB" id="A0A1D3D0M0"/>
<dbReference type="EMBL" id="JROU02001244">
    <property type="protein sequence ID" value="OEH77004.1"/>
    <property type="molecule type" value="Genomic_DNA"/>
</dbReference>
<dbReference type="InParanoid" id="A0A1D3D0M0"/>
<evidence type="ECO:0000313" key="3">
    <source>
        <dbReference type="Proteomes" id="UP000095192"/>
    </source>
</evidence>
<keyword evidence="1" id="KW-0175">Coiled coil</keyword>
<dbReference type="Proteomes" id="UP000095192">
    <property type="component" value="Unassembled WGS sequence"/>
</dbReference>
<feature type="coiled-coil region" evidence="1">
    <location>
        <begin position="48"/>
        <end position="82"/>
    </location>
</feature>
<evidence type="ECO:0000256" key="1">
    <source>
        <dbReference type="SAM" id="Coils"/>
    </source>
</evidence>
<evidence type="ECO:0000313" key="2">
    <source>
        <dbReference type="EMBL" id="OEH77004.1"/>
    </source>
</evidence>
<gene>
    <name evidence="2" type="ORF">cyc_03653</name>
</gene>
<reference evidence="2 3" key="1">
    <citation type="journal article" date="2016" name="BMC Genomics">
        <title>Comparative genomics reveals Cyclospora cayetanensis possesses coccidia-like metabolism and invasion components but unique surface antigens.</title>
        <authorList>
            <person name="Liu S."/>
            <person name="Wang L."/>
            <person name="Zheng H."/>
            <person name="Xu Z."/>
            <person name="Roellig D.M."/>
            <person name="Li N."/>
            <person name="Frace M.A."/>
            <person name="Tang K."/>
            <person name="Arrowood M.J."/>
            <person name="Moss D.M."/>
            <person name="Zhang L."/>
            <person name="Feng Y."/>
            <person name="Xiao L."/>
        </authorList>
    </citation>
    <scope>NUCLEOTIDE SEQUENCE [LARGE SCALE GENOMIC DNA]</scope>
    <source>
        <strain evidence="2 3">CHN_HEN01</strain>
    </source>
</reference>
<organism evidence="2 3">
    <name type="scientific">Cyclospora cayetanensis</name>
    <dbReference type="NCBI Taxonomy" id="88456"/>
    <lineage>
        <taxon>Eukaryota</taxon>
        <taxon>Sar</taxon>
        <taxon>Alveolata</taxon>
        <taxon>Apicomplexa</taxon>
        <taxon>Conoidasida</taxon>
        <taxon>Coccidia</taxon>
        <taxon>Eucoccidiorida</taxon>
        <taxon>Eimeriorina</taxon>
        <taxon>Eimeriidae</taxon>
        <taxon>Cyclospora</taxon>
    </lineage>
</organism>
<name>A0A1D3D0M0_9EIME</name>
<protein>
    <submittedName>
        <fullName evidence="2">Uncharacterized protein</fullName>
    </submittedName>
</protein>
<keyword evidence="3" id="KW-1185">Reference proteome</keyword>
<comment type="caution">
    <text evidence="2">The sequence shown here is derived from an EMBL/GenBank/DDBJ whole genome shotgun (WGS) entry which is preliminary data.</text>
</comment>
<sequence length="109" mass="12566">MLRPFFSLPVLQLEKENAVLKAQLSIKTQLLSGEVHPEDMPAIELELQKEHEQLLRDKEHEMEALRKELHRLDTLVTELKQKGLLSRLFTCSCMGAHNEDSDATEVVFE</sequence>
<proteinExistence type="predicted"/>
<dbReference type="VEuPathDB" id="ToxoDB:cyc_03653"/>
<accession>A0A1D3D0M0</accession>